<reference evidence="5 6" key="1">
    <citation type="submission" date="2018-11" db="EMBL/GenBank/DDBJ databases">
        <title>Schleiferia aggregans sp. nov., a moderately thermophilic heterotrophic bacterium isolated from microbial mats at a terrestrial hot spring.</title>
        <authorList>
            <person name="Iino T."/>
            <person name="Ohkuma M."/>
            <person name="Haruta S."/>
        </authorList>
    </citation>
    <scope>NUCLEOTIDE SEQUENCE [LARGE SCALE GENOMIC DNA]</scope>
    <source>
        <strain evidence="5 6">LA</strain>
    </source>
</reference>
<dbReference type="InterPro" id="IPR027291">
    <property type="entry name" value="Glyco_hydro_38_N_sf"/>
</dbReference>
<dbReference type="EMBL" id="BHZE01000004">
    <property type="protein sequence ID" value="GCD77113.1"/>
    <property type="molecule type" value="Genomic_DNA"/>
</dbReference>
<dbReference type="AlphaFoldDB" id="A0A401XJD7"/>
<evidence type="ECO:0000256" key="2">
    <source>
        <dbReference type="ARBA" id="ARBA00023277"/>
    </source>
</evidence>
<accession>A0A401XJD7</accession>
<evidence type="ECO:0000313" key="6">
    <source>
        <dbReference type="Proteomes" id="UP000286715"/>
    </source>
</evidence>
<dbReference type="InterPro" id="IPR052046">
    <property type="entry name" value="GH57_Enzymes"/>
</dbReference>
<evidence type="ECO:0000259" key="4">
    <source>
        <dbReference type="Pfam" id="PF03065"/>
    </source>
</evidence>
<sequence length="807" mass="93600">MAECKKYICVHGHFYQPPRENAWLEEIEIQESAHPYHDWNERITQECYRPNSVSRILNDAGKIADIVNNYIDISFNFGPTLLSWLEIHQPDVYQRIIDADMQSIVQFEGHGSAIAQVYNHIIMPLANRRDKETQIIWGIEDFKKRFGRNPEGMWLAETAVDTETLEILAENKIKFTILSPYQAARFRRIGTNEWIPGIDSRRAYVCNLPSGKSIAIFFYHAELSQGVAFKGYLNDGKFFAHQLMSAFDSDPSEAQLVHIATDGESYGHHHRNGDMALAYCIHYLKKQPDIKIANYGYFLRKFPPQYEVQILENSSWSCAHGVERWRSDCGCKTGGEPHWNQKWRKPLREALDYLRDELAKIFESKLKDYHPNPWELRNKYIHIFQQRSRTKTLRFIEQYIGKDLKEEEIITIIRALELQRMALYMYTSCGWFFNEISGIETIQILQYAERAIQLAEDVAQVDLYPHFLEILSQAQSNIPSLGTGADIYRTMVVPKRLSLTQVGMHYAVSTLFEEDARNLTVLNYECTSEELTRIKAGGQLLVIGQTKVRSKVTQSQKRFSFVILYLGNHHLIGNTADSLTYDEYASLVKKFREFFDAGNLTQVLELIKDNFASRTFSFFDLFKDEQKKLLDRVLDIQVKNALDFYERINERTFLLLNLMHKEGLTIPEILITNLKTLVIQNLYDELSSPTLPDIDKIHEIEQIILKWKFRIPTERLNYAATLKINTLVEEYRKNQNIHLVVELSIDLINSLKSIGITPQLNELQDLIFTIIKEGKFPQSEMFGVLLLANKLGMEIRGKLNKSAPSMA</sequence>
<dbReference type="CDD" id="cd10797">
    <property type="entry name" value="GH57N_APU_like_1"/>
    <property type="match status" value="1"/>
</dbReference>
<dbReference type="PANTHER" id="PTHR36306">
    <property type="entry name" value="ALPHA-AMYLASE-RELATED-RELATED"/>
    <property type="match status" value="1"/>
</dbReference>
<dbReference type="InterPro" id="IPR021923">
    <property type="entry name" value="DUF3536"/>
</dbReference>
<dbReference type="Gene3D" id="3.20.110.10">
    <property type="entry name" value="Glycoside hydrolase 38, N terminal domain"/>
    <property type="match status" value="2"/>
</dbReference>
<proteinExistence type="inferred from homology"/>
<dbReference type="RefSeq" id="WP_124397175.1">
    <property type="nucleotide sequence ID" value="NZ_BHZE01000004.1"/>
</dbReference>
<dbReference type="PANTHER" id="PTHR36306:SF3">
    <property type="entry name" value="GLYCOSIDE HYDROLASE FAMILY 57"/>
    <property type="match status" value="1"/>
</dbReference>
<keyword evidence="6" id="KW-1185">Reference proteome</keyword>
<dbReference type="GO" id="GO:0016787">
    <property type="term" value="F:hydrolase activity"/>
    <property type="evidence" value="ECO:0007669"/>
    <property type="project" value="UniProtKB-KW"/>
</dbReference>
<dbReference type="GO" id="GO:0005975">
    <property type="term" value="P:carbohydrate metabolic process"/>
    <property type="evidence" value="ECO:0007669"/>
    <property type="project" value="InterPro"/>
</dbReference>
<comment type="caution">
    <text evidence="5">The sequence shown here is derived from an EMBL/GenBank/DDBJ whole genome shotgun (WGS) entry which is preliminary data.</text>
</comment>
<keyword evidence="2 3" id="KW-0119">Carbohydrate metabolism</keyword>
<dbReference type="InterPro" id="IPR011330">
    <property type="entry name" value="Glyco_hydro/deAcase_b/a-brl"/>
</dbReference>
<feature type="domain" description="Glycoside hydrolase family 57 N-terminal" evidence="4">
    <location>
        <begin position="106"/>
        <end position="309"/>
    </location>
</feature>
<dbReference type="Pfam" id="PF03065">
    <property type="entry name" value="Glyco_hydro_57"/>
    <property type="match status" value="1"/>
</dbReference>
<evidence type="ECO:0000256" key="3">
    <source>
        <dbReference type="RuleBase" id="RU361196"/>
    </source>
</evidence>
<evidence type="ECO:0000313" key="5">
    <source>
        <dbReference type="EMBL" id="GCD77113.1"/>
    </source>
</evidence>
<dbReference type="SUPFAM" id="SSF88713">
    <property type="entry name" value="Glycoside hydrolase/deacetylase"/>
    <property type="match status" value="1"/>
</dbReference>
<protein>
    <submittedName>
        <fullName evidence="5">Glycoside hydrolase</fullName>
    </submittedName>
</protein>
<name>A0A401XJD7_9FLAO</name>
<dbReference type="Pfam" id="PF12055">
    <property type="entry name" value="DUF3536"/>
    <property type="match status" value="1"/>
</dbReference>
<gene>
    <name evidence="5" type="ORF">JCM31826_05950</name>
</gene>
<comment type="similarity">
    <text evidence="1 3">Belongs to the glycosyl hydrolase 57 family.</text>
</comment>
<keyword evidence="5" id="KW-0378">Hydrolase</keyword>
<evidence type="ECO:0000256" key="1">
    <source>
        <dbReference type="ARBA" id="ARBA00006821"/>
    </source>
</evidence>
<dbReference type="OrthoDB" id="9757977at2"/>
<dbReference type="InterPro" id="IPR004300">
    <property type="entry name" value="Glyco_hydro_57_N"/>
</dbReference>
<dbReference type="Proteomes" id="UP000286715">
    <property type="component" value="Unassembled WGS sequence"/>
</dbReference>
<organism evidence="5 6">
    <name type="scientific">Thermaurantimonas aggregans</name>
    <dbReference type="NCBI Taxonomy" id="2173829"/>
    <lineage>
        <taxon>Bacteria</taxon>
        <taxon>Pseudomonadati</taxon>
        <taxon>Bacteroidota</taxon>
        <taxon>Flavobacteriia</taxon>
        <taxon>Flavobacteriales</taxon>
        <taxon>Schleiferiaceae</taxon>
        <taxon>Thermaurantimonas</taxon>
    </lineage>
</organism>